<keyword evidence="1" id="KW-0732">Signal</keyword>
<dbReference type="InterPro" id="IPR027385">
    <property type="entry name" value="Beta-barrel_OMP"/>
</dbReference>
<evidence type="ECO:0000313" key="4">
    <source>
        <dbReference type="Proteomes" id="UP000189670"/>
    </source>
</evidence>
<dbReference type="Pfam" id="PF13505">
    <property type="entry name" value="OMP_b-brl"/>
    <property type="match status" value="1"/>
</dbReference>
<evidence type="ECO:0000313" key="3">
    <source>
        <dbReference type="EMBL" id="ETR72235.1"/>
    </source>
</evidence>
<accession>A0A1V1PC11</accession>
<dbReference type="SUPFAM" id="SSF56925">
    <property type="entry name" value="OMPA-like"/>
    <property type="match status" value="1"/>
</dbReference>
<sequence length="206" mass="23501">MKWGYYMKDLYNKIIYFCTIVILLNCSLALAENDPYYVGLSIGPAFEQLDETKASNHFMRSTSLDFDNAFGFQLRAGYIKNKYLAGEAIFEYIFPFEADNTNETVQYDVLHIAVQSKISYQQPGPIHPYALIGLGLINSQMKSEIQFDHSSIQETDWGFSTKIGAGIDIYITPNIFSNFELTWTKGLGNVDHIQYPALILGGYYRF</sequence>
<dbReference type="InterPro" id="IPR011250">
    <property type="entry name" value="OMP/PagP_B-barrel"/>
</dbReference>
<dbReference type="EMBL" id="ATBP01000168">
    <property type="protein sequence ID" value="ETR72235.1"/>
    <property type="molecule type" value="Genomic_DNA"/>
</dbReference>
<feature type="domain" description="Outer membrane protein beta-barrel" evidence="2">
    <location>
        <begin position="21"/>
        <end position="185"/>
    </location>
</feature>
<gene>
    <name evidence="3" type="ORF">OMM_01865</name>
</gene>
<proteinExistence type="predicted"/>
<evidence type="ECO:0000259" key="2">
    <source>
        <dbReference type="Pfam" id="PF13505"/>
    </source>
</evidence>
<dbReference type="Proteomes" id="UP000189670">
    <property type="component" value="Unassembled WGS sequence"/>
</dbReference>
<dbReference type="Gene3D" id="2.40.160.20">
    <property type="match status" value="1"/>
</dbReference>
<reference evidence="4" key="1">
    <citation type="submission" date="2012-11" db="EMBL/GenBank/DDBJ databases">
        <authorList>
            <person name="Lucero-Rivera Y.E."/>
            <person name="Tovar-Ramirez D."/>
        </authorList>
    </citation>
    <scope>NUCLEOTIDE SEQUENCE [LARGE SCALE GENOMIC DNA]</scope>
    <source>
        <strain evidence="4">Araruama</strain>
    </source>
</reference>
<comment type="caution">
    <text evidence="3">The sequence shown here is derived from an EMBL/GenBank/DDBJ whole genome shotgun (WGS) entry which is preliminary data.</text>
</comment>
<evidence type="ECO:0000256" key="1">
    <source>
        <dbReference type="ARBA" id="ARBA00022729"/>
    </source>
</evidence>
<name>A0A1V1PC11_9BACT</name>
<dbReference type="AlphaFoldDB" id="A0A1V1PC11"/>
<protein>
    <recommendedName>
        <fullName evidence="2">Outer membrane protein beta-barrel domain-containing protein</fullName>
    </recommendedName>
</protein>
<organism evidence="3 4">
    <name type="scientific">Candidatus Magnetoglobus multicellularis str. Araruama</name>
    <dbReference type="NCBI Taxonomy" id="890399"/>
    <lineage>
        <taxon>Bacteria</taxon>
        <taxon>Pseudomonadati</taxon>
        <taxon>Thermodesulfobacteriota</taxon>
        <taxon>Desulfobacteria</taxon>
        <taxon>Desulfobacterales</taxon>
        <taxon>Desulfobacteraceae</taxon>
        <taxon>Candidatus Magnetoglobus</taxon>
    </lineage>
</organism>